<evidence type="ECO:0000313" key="3">
    <source>
        <dbReference type="Proteomes" id="UP000186684"/>
    </source>
</evidence>
<dbReference type="EMBL" id="FTOQ01000004">
    <property type="protein sequence ID" value="SIS85453.1"/>
    <property type="molecule type" value="Genomic_DNA"/>
</dbReference>
<dbReference type="Proteomes" id="UP000186684">
    <property type="component" value="Unassembled WGS sequence"/>
</dbReference>
<keyword evidence="1" id="KW-0732">Signal</keyword>
<evidence type="ECO:0000313" key="2">
    <source>
        <dbReference type="EMBL" id="SIS85453.1"/>
    </source>
</evidence>
<evidence type="ECO:0000256" key="1">
    <source>
        <dbReference type="SAM" id="SignalP"/>
    </source>
</evidence>
<reference evidence="3" key="1">
    <citation type="submission" date="2017-01" db="EMBL/GenBank/DDBJ databases">
        <authorList>
            <person name="Varghese N."/>
            <person name="Submissions S."/>
        </authorList>
    </citation>
    <scope>NUCLEOTIDE SEQUENCE [LARGE SCALE GENOMIC DNA]</scope>
    <source>
        <strain evidence="3">DSM 29430</strain>
    </source>
</reference>
<proteinExistence type="predicted"/>
<gene>
    <name evidence="2" type="ORF">SAMN05421759_104324</name>
</gene>
<feature type="signal peptide" evidence="1">
    <location>
        <begin position="1"/>
        <end position="19"/>
    </location>
</feature>
<sequence>MRAAILAACLTLTAAPALALSCLPADIARDYQRAEEDDAAWIVVTGKLTFDEARLPEVDMDRQQETPPETDIPARIAGGSLGPEGFTRTFTRDITLRVLCFGPWCGSAQSGGDVLAFLKQEGADFVAMASPCPGMLYPDPTPEMLETVTRCFNGGRCTPKIGR</sequence>
<accession>A0A1N7MHA9</accession>
<feature type="chain" id="PRO_5012094318" evidence="1">
    <location>
        <begin position="20"/>
        <end position="163"/>
    </location>
</feature>
<protein>
    <submittedName>
        <fullName evidence="2">Uncharacterized protein</fullName>
    </submittedName>
</protein>
<dbReference type="AlphaFoldDB" id="A0A1N7MHA9"/>
<dbReference type="PROSITE" id="PS51257">
    <property type="entry name" value="PROKAR_LIPOPROTEIN"/>
    <property type="match status" value="1"/>
</dbReference>
<dbReference type="STRING" id="633194.SAMN05421759_104324"/>
<keyword evidence="3" id="KW-1185">Reference proteome</keyword>
<dbReference type="RefSeq" id="WP_234990209.1">
    <property type="nucleotide sequence ID" value="NZ_FTOQ01000004.1"/>
</dbReference>
<name>A0A1N7MHA9_9RHOB</name>
<organism evidence="2 3">
    <name type="scientific">Roseivivax lentus</name>
    <dbReference type="NCBI Taxonomy" id="633194"/>
    <lineage>
        <taxon>Bacteria</taxon>
        <taxon>Pseudomonadati</taxon>
        <taxon>Pseudomonadota</taxon>
        <taxon>Alphaproteobacteria</taxon>
        <taxon>Rhodobacterales</taxon>
        <taxon>Roseobacteraceae</taxon>
        <taxon>Roseivivax</taxon>
    </lineage>
</organism>